<protein>
    <recommendedName>
        <fullName evidence="4">Secreted protein</fullName>
    </recommendedName>
</protein>
<gene>
    <name evidence="2" type="ORF">NK6_9724</name>
</gene>
<dbReference type="RefSeq" id="WP_027547402.1">
    <property type="nucleotide sequence ID" value="NZ_AJQI01000215.1"/>
</dbReference>
<dbReference type="GeneID" id="46491998"/>
<evidence type="ECO:0000313" key="3">
    <source>
        <dbReference type="Proteomes" id="UP000063308"/>
    </source>
</evidence>
<evidence type="ECO:0000313" key="2">
    <source>
        <dbReference type="EMBL" id="BAR62860.1"/>
    </source>
</evidence>
<feature type="chain" id="PRO_5030006252" description="Secreted protein" evidence="1">
    <location>
        <begin position="20"/>
        <end position="79"/>
    </location>
</feature>
<reference evidence="2 3" key="1">
    <citation type="submission" date="2014-11" db="EMBL/GenBank/DDBJ databases">
        <title>Symbiosis island explosion on the genome of extra-slow-growing strains of soybean bradyrhizobia with massive insertion sequences.</title>
        <authorList>
            <person name="Iida T."/>
            <person name="Minamisawa K."/>
        </authorList>
    </citation>
    <scope>NUCLEOTIDE SEQUENCE [LARGE SCALE GENOMIC DNA]</scope>
    <source>
        <strain evidence="2 3">NK6</strain>
    </source>
</reference>
<evidence type="ECO:0008006" key="4">
    <source>
        <dbReference type="Google" id="ProtNLM"/>
    </source>
</evidence>
<sequence>MFVTVVAVLCRLGASASGACVEEIVTDSNMTPEMSMMQCAIGAQAPLAKWMGEHPIYHANWRLERYKCVPGHYEIKGHA</sequence>
<feature type="signal peptide" evidence="1">
    <location>
        <begin position="1"/>
        <end position="19"/>
    </location>
</feature>
<evidence type="ECO:0000256" key="1">
    <source>
        <dbReference type="SAM" id="SignalP"/>
    </source>
</evidence>
<name>A0A0E3VXL3_9BRAD</name>
<dbReference type="AlphaFoldDB" id="A0A0E3VXL3"/>
<dbReference type="Proteomes" id="UP000063308">
    <property type="component" value="Chromosome"/>
</dbReference>
<organism evidence="2 3">
    <name type="scientific">Bradyrhizobium diazoefficiens</name>
    <dbReference type="NCBI Taxonomy" id="1355477"/>
    <lineage>
        <taxon>Bacteria</taxon>
        <taxon>Pseudomonadati</taxon>
        <taxon>Pseudomonadota</taxon>
        <taxon>Alphaproteobacteria</taxon>
        <taxon>Hyphomicrobiales</taxon>
        <taxon>Nitrobacteraceae</taxon>
        <taxon>Bradyrhizobium</taxon>
    </lineage>
</organism>
<dbReference type="EMBL" id="AP014685">
    <property type="protein sequence ID" value="BAR62860.1"/>
    <property type="molecule type" value="Genomic_DNA"/>
</dbReference>
<keyword evidence="1" id="KW-0732">Signal</keyword>
<proteinExistence type="predicted"/>
<accession>A0A0E3VXL3</accession>